<feature type="non-terminal residue" evidence="1">
    <location>
        <position position="1"/>
    </location>
</feature>
<organism evidence="1">
    <name type="scientific">marine sediment metagenome</name>
    <dbReference type="NCBI Taxonomy" id="412755"/>
    <lineage>
        <taxon>unclassified sequences</taxon>
        <taxon>metagenomes</taxon>
        <taxon>ecological metagenomes</taxon>
    </lineage>
</organism>
<name>X1PZ15_9ZZZZ</name>
<dbReference type="EMBL" id="BARW01001597">
    <property type="protein sequence ID" value="GAI61507.1"/>
    <property type="molecule type" value="Genomic_DNA"/>
</dbReference>
<dbReference type="AlphaFoldDB" id="X1PZ15"/>
<reference evidence="1" key="1">
    <citation type="journal article" date="2014" name="Front. Microbiol.">
        <title>High frequency of phylogenetically diverse reductive dehalogenase-homologous genes in deep subseafloor sedimentary metagenomes.</title>
        <authorList>
            <person name="Kawai M."/>
            <person name="Futagami T."/>
            <person name="Toyoda A."/>
            <person name="Takaki Y."/>
            <person name="Nishi S."/>
            <person name="Hori S."/>
            <person name="Arai W."/>
            <person name="Tsubouchi T."/>
            <person name="Morono Y."/>
            <person name="Uchiyama I."/>
            <person name="Ito T."/>
            <person name="Fujiyama A."/>
            <person name="Inagaki F."/>
            <person name="Takami H."/>
        </authorList>
    </citation>
    <scope>NUCLEOTIDE SEQUENCE</scope>
    <source>
        <strain evidence="1">Expedition CK06-06</strain>
    </source>
</reference>
<evidence type="ECO:0000313" key="1">
    <source>
        <dbReference type="EMBL" id="GAI61507.1"/>
    </source>
</evidence>
<sequence>DESSGYTAKIIHISGDIYAIAYRGAGNAGLLKTVSIDSVGDIDSIIDTLEFDATYGTPGNIIHISGDIYAIAYQGVDSVGWLATVEIDSVGNITDPVVDSQEFDTVGGVSPRIIHISGTIYAITYAKAIGTGNKWRLWLRTISIADNGTIGAEVDSLEFDTNSPNALGSNIIHISGDIYAIAHCSHIGGGWYRTCITTVDIDSVGNIADTVIEKYEIAVDSYYPIRISRIIHIAGVVYAVVAGVYSPNGVFLYTFDISNAGDVGAIITSLEINLTHYQWSIPDIIKLPTDYAVACTDSGQYGRFKTIVIDDDGTIGEVTGTLLFQVDKAHSPYMVSIASGITV</sequence>
<gene>
    <name evidence="1" type="ORF">S12H4_04977</name>
</gene>
<comment type="caution">
    <text evidence="1">The sequence shown here is derived from an EMBL/GenBank/DDBJ whole genome shotgun (WGS) entry which is preliminary data.</text>
</comment>
<protein>
    <submittedName>
        <fullName evidence="1">Uncharacterized protein</fullName>
    </submittedName>
</protein>
<accession>X1PZ15</accession>
<proteinExistence type="predicted"/>